<gene>
    <name evidence="2" type="ORF">AXF42_Ash007456</name>
</gene>
<reference evidence="2 3" key="1">
    <citation type="journal article" date="2017" name="Nature">
        <title>The Apostasia genome and the evolution of orchids.</title>
        <authorList>
            <person name="Zhang G.Q."/>
            <person name="Liu K.W."/>
            <person name="Li Z."/>
            <person name="Lohaus R."/>
            <person name="Hsiao Y.Y."/>
            <person name="Niu S.C."/>
            <person name="Wang J.Y."/>
            <person name="Lin Y.C."/>
            <person name="Xu Q."/>
            <person name="Chen L.J."/>
            <person name="Yoshida K."/>
            <person name="Fujiwara S."/>
            <person name="Wang Z.W."/>
            <person name="Zhang Y.Q."/>
            <person name="Mitsuda N."/>
            <person name="Wang M."/>
            <person name="Liu G.H."/>
            <person name="Pecoraro L."/>
            <person name="Huang H.X."/>
            <person name="Xiao X.J."/>
            <person name="Lin M."/>
            <person name="Wu X.Y."/>
            <person name="Wu W.L."/>
            <person name="Chen Y.Y."/>
            <person name="Chang S.B."/>
            <person name="Sakamoto S."/>
            <person name="Ohme-Takagi M."/>
            <person name="Yagi M."/>
            <person name="Zeng S.J."/>
            <person name="Shen C.Y."/>
            <person name="Yeh C.M."/>
            <person name="Luo Y.B."/>
            <person name="Tsai W.C."/>
            <person name="Van de Peer Y."/>
            <person name="Liu Z.J."/>
        </authorList>
    </citation>
    <scope>NUCLEOTIDE SEQUENCE [LARGE SCALE GENOMIC DNA]</scope>
    <source>
        <strain evidence="3">cv. Shenzhen</strain>
        <tissue evidence="2">Stem</tissue>
    </source>
</reference>
<dbReference type="GO" id="GO:0043419">
    <property type="term" value="P:urea catabolic process"/>
    <property type="evidence" value="ECO:0007669"/>
    <property type="project" value="InterPro"/>
</dbReference>
<dbReference type="EMBL" id="KZ451903">
    <property type="protein sequence ID" value="PKA64709.1"/>
    <property type="molecule type" value="Genomic_DNA"/>
</dbReference>
<keyword evidence="3" id="KW-1185">Reference proteome</keyword>
<evidence type="ECO:0000256" key="1">
    <source>
        <dbReference type="SAM" id="SignalP"/>
    </source>
</evidence>
<dbReference type="AlphaFoldDB" id="A0A2I0BAB7"/>
<dbReference type="STRING" id="1088818.A0A2I0BAB7"/>
<dbReference type="InterPro" id="IPR004400">
    <property type="entry name" value="UreG"/>
</dbReference>
<sequence length="122" mass="13497">MSKFPFSTFLSFLPFLSTALCSSSSIPPHNDVLITSEKEGCWRLVFVGGADGRVYHSHDGLAPHSHEPIYSPGLFSARAPPLVARDFQEAGIHCRHRRSCGHRLRFLLYGSDLTATLSFPIP</sequence>
<evidence type="ECO:0000313" key="2">
    <source>
        <dbReference type="EMBL" id="PKA64709.1"/>
    </source>
</evidence>
<evidence type="ECO:0008006" key="4">
    <source>
        <dbReference type="Google" id="ProtNLM"/>
    </source>
</evidence>
<feature type="chain" id="PRO_5014166558" description="Secreted protein" evidence="1">
    <location>
        <begin position="24"/>
        <end position="122"/>
    </location>
</feature>
<dbReference type="PANTHER" id="PTHR31715">
    <property type="entry name" value="UREASE ACCESSORY PROTEIN G"/>
    <property type="match status" value="1"/>
</dbReference>
<name>A0A2I0BAB7_9ASPA</name>
<dbReference type="PANTHER" id="PTHR31715:SF0">
    <property type="entry name" value="UREASE ACCESSORY PROTEIN G"/>
    <property type="match status" value="1"/>
</dbReference>
<organism evidence="2 3">
    <name type="scientific">Apostasia shenzhenica</name>
    <dbReference type="NCBI Taxonomy" id="1088818"/>
    <lineage>
        <taxon>Eukaryota</taxon>
        <taxon>Viridiplantae</taxon>
        <taxon>Streptophyta</taxon>
        <taxon>Embryophyta</taxon>
        <taxon>Tracheophyta</taxon>
        <taxon>Spermatophyta</taxon>
        <taxon>Magnoliopsida</taxon>
        <taxon>Liliopsida</taxon>
        <taxon>Asparagales</taxon>
        <taxon>Orchidaceae</taxon>
        <taxon>Apostasioideae</taxon>
        <taxon>Apostasia</taxon>
    </lineage>
</organism>
<dbReference type="Proteomes" id="UP000236161">
    <property type="component" value="Unassembled WGS sequence"/>
</dbReference>
<feature type="signal peptide" evidence="1">
    <location>
        <begin position="1"/>
        <end position="23"/>
    </location>
</feature>
<accession>A0A2I0BAB7</accession>
<dbReference type="OrthoDB" id="1924979at2759"/>
<protein>
    <recommendedName>
        <fullName evidence="4">Secreted protein</fullName>
    </recommendedName>
</protein>
<proteinExistence type="predicted"/>
<dbReference type="GO" id="GO:0003924">
    <property type="term" value="F:GTPase activity"/>
    <property type="evidence" value="ECO:0007669"/>
    <property type="project" value="InterPro"/>
</dbReference>
<keyword evidence="1" id="KW-0732">Signal</keyword>
<evidence type="ECO:0000313" key="3">
    <source>
        <dbReference type="Proteomes" id="UP000236161"/>
    </source>
</evidence>
<dbReference type="GO" id="GO:0016151">
    <property type="term" value="F:nickel cation binding"/>
    <property type="evidence" value="ECO:0007669"/>
    <property type="project" value="InterPro"/>
</dbReference>